<evidence type="ECO:0000313" key="3">
    <source>
        <dbReference type="Proteomes" id="UP000816034"/>
    </source>
</evidence>
<gene>
    <name evidence="2" type="ORF">C9374_007779</name>
</gene>
<accession>A0AA88GL44</accession>
<evidence type="ECO:0000256" key="1">
    <source>
        <dbReference type="SAM" id="MobiDB-lite"/>
    </source>
</evidence>
<organism evidence="2 3">
    <name type="scientific">Naegleria lovaniensis</name>
    <name type="common">Amoeba</name>
    <dbReference type="NCBI Taxonomy" id="51637"/>
    <lineage>
        <taxon>Eukaryota</taxon>
        <taxon>Discoba</taxon>
        <taxon>Heterolobosea</taxon>
        <taxon>Tetramitia</taxon>
        <taxon>Eutetramitia</taxon>
        <taxon>Vahlkampfiidae</taxon>
        <taxon>Naegleria</taxon>
    </lineage>
</organism>
<feature type="region of interest" description="Disordered" evidence="1">
    <location>
        <begin position="1"/>
        <end position="28"/>
    </location>
</feature>
<evidence type="ECO:0000313" key="2">
    <source>
        <dbReference type="EMBL" id="KAG2379141.1"/>
    </source>
</evidence>
<protein>
    <submittedName>
        <fullName evidence="2">Uncharacterized protein</fullName>
    </submittedName>
</protein>
<dbReference type="AlphaFoldDB" id="A0AA88GL44"/>
<dbReference type="GeneID" id="68100233"/>
<sequence>MQQRQHDEEEKAFRATMEHSACRGRGNSVLDHENGRIHEMGSFQGNGLRSSGISYFTPAASTSRPPTMTSSYVPYSYSYDPVRGFSATNEARDGYGLGSGAYTSAMNRFGDETQWKRQAESEANCCSRCSACSSVKETPKWQLSQDEIQQKSNPLQGRDLMEKYKIEDDKQFRPYSPDTKSVLTRLIGYKGESVTP</sequence>
<name>A0AA88GL44_NAELO</name>
<proteinExistence type="predicted"/>
<reference evidence="2 3" key="1">
    <citation type="journal article" date="2018" name="BMC Genomics">
        <title>The genome of Naegleria lovaniensis, the basis for a comparative approach to unravel pathogenicity factors of the human pathogenic amoeba N. fowleri.</title>
        <authorList>
            <person name="Liechti N."/>
            <person name="Schurch N."/>
            <person name="Bruggmann R."/>
            <person name="Wittwer M."/>
        </authorList>
    </citation>
    <scope>NUCLEOTIDE SEQUENCE [LARGE SCALE GENOMIC DNA]</scope>
    <source>
        <strain evidence="2 3">ATCC 30569</strain>
    </source>
</reference>
<feature type="compositionally biased region" description="Basic and acidic residues" evidence="1">
    <location>
        <begin position="1"/>
        <end position="21"/>
    </location>
</feature>
<dbReference type="Proteomes" id="UP000816034">
    <property type="component" value="Unassembled WGS sequence"/>
</dbReference>
<comment type="caution">
    <text evidence="2">The sequence shown here is derived from an EMBL/GenBank/DDBJ whole genome shotgun (WGS) entry which is preliminary data.</text>
</comment>
<dbReference type="RefSeq" id="XP_044546403.1">
    <property type="nucleotide sequence ID" value="XM_044697781.1"/>
</dbReference>
<dbReference type="EMBL" id="PYSW02000030">
    <property type="protein sequence ID" value="KAG2379141.1"/>
    <property type="molecule type" value="Genomic_DNA"/>
</dbReference>
<keyword evidence="3" id="KW-1185">Reference proteome</keyword>